<dbReference type="EMBL" id="CP013704">
    <property type="protein sequence ID" value="APR64755.1"/>
    <property type="molecule type" value="Genomic_DNA"/>
</dbReference>
<sequence>MLFNKRSKYVLLFSSFAFVLSVVLGILARVPFITILFRAFFQFVFFFCIGLLLEFIYKKYLYDLFKDHTLSDDKEDDIDESNNCNSKSDNMNSFSENVSTNEDTKSDNYDSVEKLSKSKTVPKESKSNNEFNGKLPDQISYVERADPKVVAEAIKTLINKKE</sequence>
<protein>
    <recommendedName>
        <fullName evidence="5">Cytosolic protein</fullName>
    </recommendedName>
</protein>
<proteinExistence type="predicted"/>
<evidence type="ECO:0008006" key="5">
    <source>
        <dbReference type="Google" id="ProtNLM"/>
    </source>
</evidence>
<keyword evidence="2" id="KW-0472">Membrane</keyword>
<evidence type="ECO:0000313" key="3">
    <source>
        <dbReference type="EMBL" id="APR64755.1"/>
    </source>
</evidence>
<keyword evidence="4" id="KW-1185">Reference proteome</keyword>
<feature type="compositionally biased region" description="Basic and acidic residues" evidence="1">
    <location>
        <begin position="102"/>
        <end position="127"/>
    </location>
</feature>
<feature type="compositionally biased region" description="Polar residues" evidence="1">
    <location>
        <begin position="81"/>
        <end position="101"/>
    </location>
</feature>
<feature type="transmembrane region" description="Helical" evidence="2">
    <location>
        <begin position="35"/>
        <end position="57"/>
    </location>
</feature>
<reference evidence="3" key="1">
    <citation type="submission" date="2015-12" db="EMBL/GenBank/DDBJ databases">
        <title>Chromosome of the avian spirochetosis agent Borrelia anserina Es.</title>
        <authorList>
            <person name="Elbir H."/>
            <person name="Sitlani P."/>
            <person name="Bergstroem S."/>
            <person name="Barbour A.G."/>
        </authorList>
    </citation>
    <scope>NUCLEOTIDE SEQUENCE [LARGE SCALE GENOMIC DNA]</scope>
    <source>
        <strain evidence="3">Es</strain>
    </source>
</reference>
<dbReference type="Proteomes" id="UP000185502">
    <property type="component" value="Chromosome"/>
</dbReference>
<keyword evidence="2" id="KW-0812">Transmembrane</keyword>
<keyword evidence="2" id="KW-1133">Transmembrane helix</keyword>
<name>A0ABN4U9J7_BORAN</name>
<organism evidence="3 4">
    <name type="scientific">Borrelia anserina Es</name>
    <dbReference type="NCBI Taxonomy" id="1365188"/>
    <lineage>
        <taxon>Bacteria</taxon>
        <taxon>Pseudomonadati</taxon>
        <taxon>Spirochaetota</taxon>
        <taxon>Spirochaetia</taxon>
        <taxon>Spirochaetales</taxon>
        <taxon>Borreliaceae</taxon>
        <taxon>Borrelia</taxon>
    </lineage>
</organism>
<evidence type="ECO:0000313" key="4">
    <source>
        <dbReference type="Proteomes" id="UP000185502"/>
    </source>
</evidence>
<evidence type="ECO:0000256" key="2">
    <source>
        <dbReference type="SAM" id="Phobius"/>
    </source>
</evidence>
<feature type="region of interest" description="Disordered" evidence="1">
    <location>
        <begin position="72"/>
        <end position="134"/>
    </location>
</feature>
<dbReference type="RefSeq" id="WP_025419472.1">
    <property type="nucleotide sequence ID" value="NZ_CP013704.1"/>
</dbReference>
<gene>
    <name evidence="3" type="ORF">N187_01290</name>
</gene>
<evidence type="ECO:0000256" key="1">
    <source>
        <dbReference type="SAM" id="MobiDB-lite"/>
    </source>
</evidence>
<accession>A0ABN4U9J7</accession>